<dbReference type="InParanoid" id="A0A1X7SIF8"/>
<protein>
    <submittedName>
        <fullName evidence="1">Uncharacterized protein</fullName>
    </submittedName>
</protein>
<proteinExistence type="predicted"/>
<accession>A0A1X7SIF8</accession>
<sequence>MRSAPEADIVIIHNALSNDIVKKLLVACPSCHFKHEDTVNTRIAHDQRLYLLYNYLLDNPDVGYIVTTDIRDVAFYADPFKVMKEIGDYVYTGYDIPFYSSSVNDLPWLGNMLTKCFPNLKDVEKNEILNLYGTFNSGTLGGSRHTLLSLLSRMILYLDTASLDGVCDMVTANVVLHLQQYDHVYPGYPFSGSFFIGIAGQQGATIWHKRGQNIKL</sequence>
<dbReference type="AlphaFoldDB" id="A0A1X7SIF8"/>
<dbReference type="EnsemblMetazoa" id="Aqu2.1.01894_001">
    <property type="protein sequence ID" value="Aqu2.1.01894_001"/>
    <property type="gene ID" value="Aqu2.1.01894"/>
</dbReference>
<dbReference type="OrthoDB" id="6324577at2759"/>
<evidence type="ECO:0000313" key="1">
    <source>
        <dbReference type="EnsemblMetazoa" id="Aqu2.1.01894_001"/>
    </source>
</evidence>
<name>A0A1X7SIF8_AMPQE</name>
<organism evidence="1">
    <name type="scientific">Amphimedon queenslandica</name>
    <name type="common">Sponge</name>
    <dbReference type="NCBI Taxonomy" id="400682"/>
    <lineage>
        <taxon>Eukaryota</taxon>
        <taxon>Metazoa</taxon>
        <taxon>Porifera</taxon>
        <taxon>Demospongiae</taxon>
        <taxon>Heteroscleromorpha</taxon>
        <taxon>Haplosclerida</taxon>
        <taxon>Niphatidae</taxon>
        <taxon>Amphimedon</taxon>
    </lineage>
</organism>
<reference evidence="1" key="1">
    <citation type="submission" date="2017-05" db="UniProtKB">
        <authorList>
            <consortium name="EnsemblMetazoa"/>
        </authorList>
    </citation>
    <scope>IDENTIFICATION</scope>
</reference>